<keyword evidence="2" id="KW-1185">Reference proteome</keyword>
<sequence>MDKRMSGVWKNIAKIDKEIQKDFDPLLPSVAFRSNSPFCNNHSGRLGVKKDGKHRKNPNPFLIIFTRFSLLSPNSTLLASFIKCLDPSPPHHRRTHH</sequence>
<reference evidence="2" key="1">
    <citation type="journal article" date="2022" name="Mol. Ecol. Resour.">
        <title>The genomes of chicory, endive, great burdock and yacon provide insights into Asteraceae palaeo-polyploidization history and plant inulin production.</title>
        <authorList>
            <person name="Fan W."/>
            <person name="Wang S."/>
            <person name="Wang H."/>
            <person name="Wang A."/>
            <person name="Jiang F."/>
            <person name="Liu H."/>
            <person name="Zhao H."/>
            <person name="Xu D."/>
            <person name="Zhang Y."/>
        </authorList>
    </citation>
    <scope>NUCLEOTIDE SEQUENCE [LARGE SCALE GENOMIC DNA]</scope>
    <source>
        <strain evidence="2">cv. Yunnan</strain>
    </source>
</reference>
<protein>
    <submittedName>
        <fullName evidence="1">Uncharacterized protein</fullName>
    </submittedName>
</protein>
<evidence type="ECO:0000313" key="2">
    <source>
        <dbReference type="Proteomes" id="UP001056120"/>
    </source>
</evidence>
<dbReference type="Proteomes" id="UP001056120">
    <property type="component" value="Linkage Group LG27"/>
</dbReference>
<gene>
    <name evidence="1" type="ORF">L1987_79716</name>
</gene>
<name>A0ACB8YKQ3_9ASTR</name>
<evidence type="ECO:0000313" key="1">
    <source>
        <dbReference type="EMBL" id="KAI3686046.1"/>
    </source>
</evidence>
<comment type="caution">
    <text evidence="1">The sequence shown here is derived from an EMBL/GenBank/DDBJ whole genome shotgun (WGS) entry which is preliminary data.</text>
</comment>
<organism evidence="1 2">
    <name type="scientific">Smallanthus sonchifolius</name>
    <dbReference type="NCBI Taxonomy" id="185202"/>
    <lineage>
        <taxon>Eukaryota</taxon>
        <taxon>Viridiplantae</taxon>
        <taxon>Streptophyta</taxon>
        <taxon>Embryophyta</taxon>
        <taxon>Tracheophyta</taxon>
        <taxon>Spermatophyta</taxon>
        <taxon>Magnoliopsida</taxon>
        <taxon>eudicotyledons</taxon>
        <taxon>Gunneridae</taxon>
        <taxon>Pentapetalae</taxon>
        <taxon>asterids</taxon>
        <taxon>campanulids</taxon>
        <taxon>Asterales</taxon>
        <taxon>Asteraceae</taxon>
        <taxon>Asteroideae</taxon>
        <taxon>Heliantheae alliance</taxon>
        <taxon>Millerieae</taxon>
        <taxon>Smallanthus</taxon>
    </lineage>
</organism>
<reference evidence="1 2" key="2">
    <citation type="journal article" date="2022" name="Mol. Ecol. Resour.">
        <title>The genomes of chicory, endive, great burdock and yacon provide insights into Asteraceae paleo-polyploidization history and plant inulin production.</title>
        <authorList>
            <person name="Fan W."/>
            <person name="Wang S."/>
            <person name="Wang H."/>
            <person name="Wang A."/>
            <person name="Jiang F."/>
            <person name="Liu H."/>
            <person name="Zhao H."/>
            <person name="Xu D."/>
            <person name="Zhang Y."/>
        </authorList>
    </citation>
    <scope>NUCLEOTIDE SEQUENCE [LARGE SCALE GENOMIC DNA]</scope>
    <source>
        <strain evidence="2">cv. Yunnan</strain>
        <tissue evidence="1">Leaves</tissue>
    </source>
</reference>
<accession>A0ACB8YKQ3</accession>
<proteinExistence type="predicted"/>
<dbReference type="EMBL" id="CM042044">
    <property type="protein sequence ID" value="KAI3686046.1"/>
    <property type="molecule type" value="Genomic_DNA"/>
</dbReference>